<dbReference type="EMBL" id="ABQC02000024">
    <property type="protein sequence ID" value="EDY93782.1"/>
    <property type="molecule type" value="Genomic_DNA"/>
</dbReference>
<evidence type="ECO:0000256" key="1">
    <source>
        <dbReference type="ARBA" id="ARBA00038232"/>
    </source>
</evidence>
<evidence type="ECO:0000313" key="6">
    <source>
        <dbReference type="Proteomes" id="UP000003452"/>
    </source>
</evidence>
<feature type="compositionally biased region" description="Basic residues" evidence="2">
    <location>
        <begin position="116"/>
        <end position="131"/>
    </location>
</feature>
<dbReference type="SUPFAM" id="SSF48295">
    <property type="entry name" value="TrpR-like"/>
    <property type="match status" value="1"/>
</dbReference>
<comment type="similarity">
    <text evidence="1">Belongs to the IS150/IS1296 orfA family.</text>
</comment>
<dbReference type="HOGENOM" id="CLU_027402_17_0_10"/>
<evidence type="ECO:0000313" key="4">
    <source>
        <dbReference type="EMBL" id="EDY93782.1"/>
    </source>
</evidence>
<reference evidence="5 6" key="1">
    <citation type="submission" date="2008-08" db="EMBL/GenBank/DDBJ databases">
        <title>Draft genome sequence of Bacteroides plebeius (DSM 17135).</title>
        <authorList>
            <person name="Sudarsanam P."/>
            <person name="Ley R."/>
            <person name="Guruge J."/>
            <person name="Turnbaugh P.J."/>
            <person name="Mahowald M."/>
            <person name="Liep D."/>
            <person name="Gordon J."/>
        </authorList>
    </citation>
    <scope>NUCLEOTIDE SEQUENCE [LARGE SCALE GENOMIC DNA]</scope>
    <source>
        <strain evidence="5">DSM 17135</strain>
        <strain evidence="6">DSM 17135 / JCM 12973 / M2</strain>
    </source>
</reference>
<proteinExistence type="inferred from homology"/>
<dbReference type="InterPro" id="IPR036388">
    <property type="entry name" value="WH-like_DNA-bd_sf"/>
</dbReference>
<feature type="domain" description="Insertion element IS150 protein InsJ-like helix-turn-helix" evidence="3">
    <location>
        <begin position="72"/>
        <end position="121"/>
    </location>
</feature>
<dbReference type="eggNOG" id="COG2963">
    <property type="taxonomic scope" value="Bacteria"/>
</dbReference>
<dbReference type="PANTHER" id="PTHR33795:SF1">
    <property type="entry name" value="INSERTION ELEMENT IS150 PROTEIN INSJ"/>
    <property type="match status" value="1"/>
</dbReference>
<dbReference type="RefSeq" id="WP_007563219.1">
    <property type="nucleotide sequence ID" value="NZ_DS990133.1"/>
</dbReference>
<organism evidence="5 6">
    <name type="scientific">Phocaeicola plebeius (strain DSM 17135 / JCM 12973 / CCUG 54634 / M2)</name>
    <name type="common">Bacteroides plebeius</name>
    <dbReference type="NCBI Taxonomy" id="484018"/>
    <lineage>
        <taxon>Bacteria</taxon>
        <taxon>Pseudomonadati</taxon>
        <taxon>Bacteroidota</taxon>
        <taxon>Bacteroidia</taxon>
        <taxon>Bacteroidales</taxon>
        <taxon>Bacteroidaceae</taxon>
        <taxon>Phocaeicola</taxon>
    </lineage>
</organism>
<dbReference type="Pfam" id="PF13518">
    <property type="entry name" value="HTH_28"/>
    <property type="match status" value="1"/>
</dbReference>
<reference evidence="5 6" key="2">
    <citation type="submission" date="2008-08" db="EMBL/GenBank/DDBJ databases">
        <authorList>
            <person name="Fulton L."/>
            <person name="Clifton S."/>
            <person name="Fulton B."/>
            <person name="Xu J."/>
            <person name="Minx P."/>
            <person name="Pepin K.H."/>
            <person name="Johnson M."/>
            <person name="Thiruvilangam P."/>
            <person name="Bhonagiri V."/>
            <person name="Nash W.E."/>
            <person name="Mardis E.R."/>
            <person name="Wilson R.K."/>
        </authorList>
    </citation>
    <scope>NUCLEOTIDE SEQUENCE [LARGE SCALE GENOMIC DNA]</scope>
    <source>
        <strain evidence="5">DSM 17135</strain>
        <strain evidence="6">DSM 17135 / JCM 12973 / M2</strain>
    </source>
</reference>
<evidence type="ECO:0000313" key="5">
    <source>
        <dbReference type="EMBL" id="EDY94687.1"/>
    </source>
</evidence>
<evidence type="ECO:0000259" key="3">
    <source>
        <dbReference type="Pfam" id="PF13518"/>
    </source>
</evidence>
<dbReference type="InterPro" id="IPR052057">
    <property type="entry name" value="IS150/IS1296_orfA-like"/>
</dbReference>
<dbReference type="GO" id="GO:0043565">
    <property type="term" value="F:sequence-specific DNA binding"/>
    <property type="evidence" value="ECO:0007669"/>
    <property type="project" value="InterPro"/>
</dbReference>
<dbReference type="Proteomes" id="UP000003452">
    <property type="component" value="Unassembled WGS sequence"/>
</dbReference>
<accession>B5D294</accession>
<dbReference type="Gene3D" id="1.10.10.10">
    <property type="entry name" value="Winged helix-like DNA-binding domain superfamily/Winged helix DNA-binding domain"/>
    <property type="match status" value="1"/>
</dbReference>
<dbReference type="GeneID" id="93530601"/>
<comment type="caution">
    <text evidence="5">The sequence shown here is derived from an EMBL/GenBank/DDBJ whole genome shotgun (WGS) entry which is preliminary data.</text>
</comment>
<dbReference type="AlphaFoldDB" id="B5D294"/>
<gene>
    <name evidence="5" type="ORF">BACPLE_03097</name>
    <name evidence="4" type="ORF">BACPLE_03221</name>
</gene>
<name>B5D294_PHOPM</name>
<dbReference type="EMBL" id="ABQC02000023">
    <property type="protein sequence ID" value="EDY94687.1"/>
    <property type="molecule type" value="Genomic_DNA"/>
</dbReference>
<sequence>MSTQKRKQKSLQDLLSYMYMLEDGISFNHIHKNYGINEARLKVLWSRYQKEGVSGLQKCPNIKADYALKHDIVLDIEENHLTLHEASLKYGASPQRIGVWLKIMRTEGIDALSKCKKRGRPSHMGRPKKNIKPQSELEKLRKENEELRLEVALLKKVRALVEERNARLQGIGREPSKN</sequence>
<evidence type="ECO:0000256" key="2">
    <source>
        <dbReference type="SAM" id="MobiDB-lite"/>
    </source>
</evidence>
<dbReference type="InterPro" id="IPR055247">
    <property type="entry name" value="InsJ-like_HTH"/>
</dbReference>
<dbReference type="InterPro" id="IPR010921">
    <property type="entry name" value="Trp_repressor/repl_initiator"/>
</dbReference>
<feature type="region of interest" description="Disordered" evidence="2">
    <location>
        <begin position="116"/>
        <end position="137"/>
    </location>
</feature>
<dbReference type="PANTHER" id="PTHR33795">
    <property type="entry name" value="INSERTION ELEMENT IS150 PROTEIN INSJ"/>
    <property type="match status" value="1"/>
</dbReference>
<protein>
    <recommendedName>
        <fullName evidence="3">Insertion element IS150 protein InsJ-like helix-turn-helix domain-containing protein</fullName>
    </recommendedName>
</protein>